<dbReference type="GO" id="GO:0032981">
    <property type="term" value="P:mitochondrial respiratory chain complex I assembly"/>
    <property type="evidence" value="ECO:0007669"/>
    <property type="project" value="TreeGrafter"/>
</dbReference>
<evidence type="ECO:0000313" key="2">
    <source>
        <dbReference type="Proteomes" id="UP000678393"/>
    </source>
</evidence>
<dbReference type="GO" id="GO:0005743">
    <property type="term" value="C:mitochondrial inner membrane"/>
    <property type="evidence" value="ECO:0007669"/>
    <property type="project" value="TreeGrafter"/>
</dbReference>
<accession>A0A8S3YVG6</accession>
<dbReference type="EMBL" id="CAJHNH020000668">
    <property type="protein sequence ID" value="CAG5119170.1"/>
    <property type="molecule type" value="Genomic_DNA"/>
</dbReference>
<dbReference type="InterPro" id="IPR014807">
    <property type="entry name" value="Coa1"/>
</dbReference>
<proteinExistence type="predicted"/>
<evidence type="ECO:0000313" key="1">
    <source>
        <dbReference type="EMBL" id="CAG5119170.1"/>
    </source>
</evidence>
<protein>
    <recommendedName>
        <fullName evidence="3">Cytochrome oxidase complex assembly protein 1</fullName>
    </recommendedName>
</protein>
<dbReference type="GO" id="GO:0033617">
    <property type="term" value="P:mitochondrial respiratory chain complex IV assembly"/>
    <property type="evidence" value="ECO:0007669"/>
    <property type="project" value="TreeGrafter"/>
</dbReference>
<dbReference type="AlphaFoldDB" id="A0A8S3YVG6"/>
<organism evidence="1 2">
    <name type="scientific">Candidula unifasciata</name>
    <dbReference type="NCBI Taxonomy" id="100452"/>
    <lineage>
        <taxon>Eukaryota</taxon>
        <taxon>Metazoa</taxon>
        <taxon>Spiralia</taxon>
        <taxon>Lophotrochozoa</taxon>
        <taxon>Mollusca</taxon>
        <taxon>Gastropoda</taxon>
        <taxon>Heterobranchia</taxon>
        <taxon>Euthyneura</taxon>
        <taxon>Panpulmonata</taxon>
        <taxon>Eupulmonata</taxon>
        <taxon>Stylommatophora</taxon>
        <taxon>Helicina</taxon>
        <taxon>Helicoidea</taxon>
        <taxon>Geomitridae</taxon>
        <taxon>Candidula</taxon>
    </lineage>
</organism>
<dbReference type="Proteomes" id="UP000678393">
    <property type="component" value="Unassembled WGS sequence"/>
</dbReference>
<dbReference type="PANTHER" id="PTHR47148">
    <property type="entry name" value="CYTOCHROME C OXIDASE ASSEMBLY FACTOR 1 HOMOLOG"/>
    <property type="match status" value="1"/>
</dbReference>
<sequence length="148" mass="16900">MWSSPLTKVAIVTATGVLGATLWIENRLQHNFRKQDYYQKSLALLHKYEPAADFLGRPIYGGKLDLTDDSKFRVELIKATVCIPLKGPKGKGVLHVLASREKLGDRWDIDLLDLEVLNNKQRWTFYDRRLTQASDHPSHTLETPTDNV</sequence>
<name>A0A8S3YVG6_9EUPU</name>
<gene>
    <name evidence="1" type="ORF">CUNI_LOCUS4728</name>
</gene>
<keyword evidence="2" id="KW-1185">Reference proteome</keyword>
<dbReference type="OrthoDB" id="10037790at2759"/>
<reference evidence="1" key="1">
    <citation type="submission" date="2021-04" db="EMBL/GenBank/DDBJ databases">
        <authorList>
            <consortium name="Molecular Ecology Group"/>
        </authorList>
    </citation>
    <scope>NUCLEOTIDE SEQUENCE</scope>
</reference>
<dbReference type="PANTHER" id="PTHR47148:SF1">
    <property type="entry name" value="CYTOCHROME C OXIDASE ASSEMBLY FACTOR 1 HOMOLOG"/>
    <property type="match status" value="1"/>
</dbReference>
<evidence type="ECO:0008006" key="3">
    <source>
        <dbReference type="Google" id="ProtNLM"/>
    </source>
</evidence>
<dbReference type="Pfam" id="PF08695">
    <property type="entry name" value="Coa1"/>
    <property type="match status" value="1"/>
</dbReference>
<comment type="caution">
    <text evidence="1">The sequence shown here is derived from an EMBL/GenBank/DDBJ whole genome shotgun (WGS) entry which is preliminary data.</text>
</comment>